<dbReference type="Pfam" id="PF18142">
    <property type="entry name" value="SLATT_fungal"/>
    <property type="match status" value="1"/>
</dbReference>
<feature type="domain" description="SMODS and SLOG-associating 2TM effector" evidence="3">
    <location>
        <begin position="111"/>
        <end position="202"/>
    </location>
</feature>
<dbReference type="GeneID" id="54470159"/>
<keyword evidence="5" id="KW-1185">Reference proteome</keyword>
<feature type="region of interest" description="Disordered" evidence="1">
    <location>
        <begin position="18"/>
        <end position="38"/>
    </location>
</feature>
<dbReference type="AlphaFoldDB" id="A0A6A6Q1G8"/>
<dbReference type="InterPro" id="IPR041622">
    <property type="entry name" value="SLATT_fungi"/>
</dbReference>
<evidence type="ECO:0000313" key="4">
    <source>
        <dbReference type="EMBL" id="KAF2485523.1"/>
    </source>
</evidence>
<dbReference type="NCBIfam" id="NF033635">
    <property type="entry name" value="SLATT_fungal"/>
    <property type="match status" value="1"/>
</dbReference>
<dbReference type="RefSeq" id="XP_033592092.1">
    <property type="nucleotide sequence ID" value="XM_033729157.1"/>
</dbReference>
<evidence type="ECO:0000256" key="1">
    <source>
        <dbReference type="SAM" id="MobiDB-lite"/>
    </source>
</evidence>
<dbReference type="PANTHER" id="PTHR38793:SF3">
    <property type="entry name" value="SMODS AND SLOG-ASSOCIATING 2TM EFFECTOR DOMAIN-CONTAINING PROTEIN"/>
    <property type="match status" value="1"/>
</dbReference>
<dbReference type="Proteomes" id="UP000799767">
    <property type="component" value="Unassembled WGS sequence"/>
</dbReference>
<sequence>MEYVRRLLQALRVTPSNEARGRSASLYPPTDDEAGRPSFQSRRQKAMAPELEKMSSALNTSDRLLEFRMLLGIISHGSFEAPEGFGTKLRPAVTKDGRPAPNEGIYPSISAKEWKAKRAYKRYQVAINSALGVQLVLSAAITALGASHSSHATITGFGAINTVCAGFLTYLKGSGVPHRFKYYASEWKALREYIDQREVCLPKPTHVKQSLQTPY</sequence>
<evidence type="ECO:0000313" key="5">
    <source>
        <dbReference type="Proteomes" id="UP000799767"/>
    </source>
</evidence>
<dbReference type="OrthoDB" id="4472872at2759"/>
<feature type="transmembrane region" description="Helical" evidence="2">
    <location>
        <begin position="152"/>
        <end position="171"/>
    </location>
</feature>
<gene>
    <name evidence="4" type="ORF">BDY17DRAFT_105597</name>
</gene>
<accession>A0A6A6Q1G8</accession>
<organism evidence="4 5">
    <name type="scientific">Neohortaea acidophila</name>
    <dbReference type="NCBI Taxonomy" id="245834"/>
    <lineage>
        <taxon>Eukaryota</taxon>
        <taxon>Fungi</taxon>
        <taxon>Dikarya</taxon>
        <taxon>Ascomycota</taxon>
        <taxon>Pezizomycotina</taxon>
        <taxon>Dothideomycetes</taxon>
        <taxon>Dothideomycetidae</taxon>
        <taxon>Mycosphaerellales</taxon>
        <taxon>Teratosphaeriaceae</taxon>
        <taxon>Neohortaea</taxon>
    </lineage>
</organism>
<dbReference type="PANTHER" id="PTHR38793">
    <property type="entry name" value="SLATT_FUNGAL DOMAIN-CONTAINING PROTEIN-RELATED"/>
    <property type="match status" value="1"/>
</dbReference>
<name>A0A6A6Q1G8_9PEZI</name>
<evidence type="ECO:0000259" key="3">
    <source>
        <dbReference type="Pfam" id="PF18142"/>
    </source>
</evidence>
<feature type="transmembrane region" description="Helical" evidence="2">
    <location>
        <begin position="125"/>
        <end position="146"/>
    </location>
</feature>
<evidence type="ECO:0000256" key="2">
    <source>
        <dbReference type="SAM" id="Phobius"/>
    </source>
</evidence>
<keyword evidence="2" id="KW-0812">Transmembrane</keyword>
<proteinExistence type="predicted"/>
<protein>
    <recommendedName>
        <fullName evidence="3">SMODS and SLOG-associating 2TM effector domain-containing protein</fullName>
    </recommendedName>
</protein>
<reference evidence="4" key="1">
    <citation type="journal article" date="2020" name="Stud. Mycol.">
        <title>101 Dothideomycetes genomes: a test case for predicting lifestyles and emergence of pathogens.</title>
        <authorList>
            <person name="Haridas S."/>
            <person name="Albert R."/>
            <person name="Binder M."/>
            <person name="Bloem J."/>
            <person name="Labutti K."/>
            <person name="Salamov A."/>
            <person name="Andreopoulos B."/>
            <person name="Baker S."/>
            <person name="Barry K."/>
            <person name="Bills G."/>
            <person name="Bluhm B."/>
            <person name="Cannon C."/>
            <person name="Castanera R."/>
            <person name="Culley D."/>
            <person name="Daum C."/>
            <person name="Ezra D."/>
            <person name="Gonzalez J."/>
            <person name="Henrissat B."/>
            <person name="Kuo A."/>
            <person name="Liang C."/>
            <person name="Lipzen A."/>
            <person name="Lutzoni F."/>
            <person name="Magnuson J."/>
            <person name="Mondo S."/>
            <person name="Nolan M."/>
            <person name="Ohm R."/>
            <person name="Pangilinan J."/>
            <person name="Park H.-J."/>
            <person name="Ramirez L."/>
            <person name="Alfaro M."/>
            <person name="Sun H."/>
            <person name="Tritt A."/>
            <person name="Yoshinaga Y."/>
            <person name="Zwiers L.-H."/>
            <person name="Turgeon B."/>
            <person name="Goodwin S."/>
            <person name="Spatafora J."/>
            <person name="Crous P."/>
            <person name="Grigoriev I."/>
        </authorList>
    </citation>
    <scope>NUCLEOTIDE SEQUENCE</scope>
    <source>
        <strain evidence="4">CBS 113389</strain>
    </source>
</reference>
<dbReference type="EMBL" id="MU001633">
    <property type="protein sequence ID" value="KAF2485523.1"/>
    <property type="molecule type" value="Genomic_DNA"/>
</dbReference>
<keyword evidence="2" id="KW-0472">Membrane</keyword>
<keyword evidence="2" id="KW-1133">Transmembrane helix</keyword>